<dbReference type="AlphaFoldDB" id="A0A397I3D6"/>
<keyword evidence="2" id="KW-0539">Nucleus</keyword>
<evidence type="ECO:0008006" key="6">
    <source>
        <dbReference type="Google" id="ProtNLM"/>
    </source>
</evidence>
<dbReference type="GO" id="GO:0005634">
    <property type="term" value="C:nucleus"/>
    <property type="evidence" value="ECO:0007669"/>
    <property type="project" value="UniProtKB-SubCell"/>
</dbReference>
<protein>
    <recommendedName>
        <fullName evidence="6">Transcription factor domain-containing protein</fullName>
    </recommendedName>
</protein>
<feature type="region of interest" description="Disordered" evidence="3">
    <location>
        <begin position="1"/>
        <end position="74"/>
    </location>
</feature>
<evidence type="ECO:0000313" key="5">
    <source>
        <dbReference type="Proteomes" id="UP000215289"/>
    </source>
</evidence>
<comment type="caution">
    <text evidence="4">The sequence shown here is derived from an EMBL/GenBank/DDBJ whole genome shotgun (WGS) entry which is preliminary data.</text>
</comment>
<dbReference type="GO" id="GO:0000976">
    <property type="term" value="F:transcription cis-regulatory region binding"/>
    <property type="evidence" value="ECO:0007669"/>
    <property type="project" value="TreeGrafter"/>
</dbReference>
<name>A0A397I3D6_9EURO</name>
<dbReference type="Proteomes" id="UP000215289">
    <property type="component" value="Unassembled WGS sequence"/>
</dbReference>
<evidence type="ECO:0000256" key="1">
    <source>
        <dbReference type="ARBA" id="ARBA00004123"/>
    </source>
</evidence>
<evidence type="ECO:0000256" key="3">
    <source>
        <dbReference type="SAM" id="MobiDB-lite"/>
    </source>
</evidence>
<keyword evidence="5" id="KW-1185">Reference proteome</keyword>
<dbReference type="GO" id="GO:0003700">
    <property type="term" value="F:DNA-binding transcription factor activity"/>
    <property type="evidence" value="ECO:0007669"/>
    <property type="project" value="TreeGrafter"/>
</dbReference>
<dbReference type="Pfam" id="PF11951">
    <property type="entry name" value="Fungal_trans_2"/>
    <property type="match status" value="1"/>
</dbReference>
<feature type="compositionally biased region" description="Polar residues" evidence="3">
    <location>
        <begin position="9"/>
        <end position="18"/>
    </location>
</feature>
<feature type="compositionally biased region" description="Polar residues" evidence="3">
    <location>
        <begin position="51"/>
        <end position="63"/>
    </location>
</feature>
<dbReference type="PANTHER" id="PTHR37534:SF25">
    <property type="entry name" value="ZN(II)2CYS6 TRANSCRIPTION FACTOR (EUROFUNG)"/>
    <property type="match status" value="1"/>
</dbReference>
<dbReference type="EMBL" id="NIDN02000187">
    <property type="protein sequence ID" value="RLL94737.1"/>
    <property type="molecule type" value="Genomic_DNA"/>
</dbReference>
<proteinExistence type="predicted"/>
<reference evidence="4 5" key="1">
    <citation type="submission" date="2018-08" db="EMBL/GenBank/DDBJ databases">
        <title>Draft genome sequences of two Aspergillus turcosus clinical strains isolated from bronchoalveolar lavage fluid: one azole-susceptible and the other azole-resistant.</title>
        <authorList>
            <person name="Parent-Michaud M."/>
            <person name="Dufresne P.J."/>
            <person name="Fournier E."/>
            <person name="Martineau C."/>
            <person name="Moreira S."/>
            <person name="Perkins V."/>
            <person name="De Repentigny L."/>
            <person name="Dufresne S.F."/>
        </authorList>
    </citation>
    <scope>NUCLEOTIDE SEQUENCE [LARGE SCALE GENOMIC DNA]</scope>
    <source>
        <strain evidence="4">HMR AF 1038</strain>
    </source>
</reference>
<comment type="subcellular location">
    <subcellularLocation>
        <location evidence="1">Nucleus</location>
    </subcellularLocation>
</comment>
<dbReference type="OrthoDB" id="407832at2759"/>
<dbReference type="PANTHER" id="PTHR37534">
    <property type="entry name" value="TRANSCRIPTIONAL ACTIVATOR PROTEIN UGA3"/>
    <property type="match status" value="1"/>
</dbReference>
<evidence type="ECO:0000313" key="4">
    <source>
        <dbReference type="EMBL" id="RLL94737.1"/>
    </source>
</evidence>
<evidence type="ECO:0000256" key="2">
    <source>
        <dbReference type="ARBA" id="ARBA00023242"/>
    </source>
</evidence>
<accession>A0A397I3D6</accession>
<sequence length="551" mass="61372">MTRRESHTVRTPSANSNDLGAISGASDTTHAAPSTFPDYGSRVESIDGSGSARTLPSGQSSALSPLPSAEDTRQCSSSPLRVALTAKPPVPSYCLFSLGLSPVGATPDGYGCPISGSSASVELSHPRASVDVEQVSPNTTSYHTAPPPSRTLTEEIDCKVFAFYVEGAGHWIDIGSPEGYFHSYVPQLALREPLLLAACLSCASHLMYLRGMVEKEVEQYYNDRVVSLMIPALSSDQANSSNEALLATVVILRMSEQFLELNSDAQRHLQGAASLFLDGTDWSPVESNLATSCFWTYLRESIRISFLREQPCPFELSHLSLRDDDMTIPAATDGVWTNRMTFLIIRVGSLCWGPPRQHAAAESRSLRDLLEKWRAHLPPSFRPWCICENDNDPFPNIRYFAPWHVVAWQFYYAAKVMLAVYYPDDCADKSLHDMHRYIEVCHYTNTVQAYSPLMRENKIYQTAIVAPTRLLCGLCMSNMTNVGTNLNGSHLMAWCGRFLSGREEQRRLLNFLTDFSHNTKWPSRVECTRLEETWARSKRPWLDCLGVSPGF</sequence>
<dbReference type="GO" id="GO:0045944">
    <property type="term" value="P:positive regulation of transcription by RNA polymerase II"/>
    <property type="evidence" value="ECO:0007669"/>
    <property type="project" value="TreeGrafter"/>
</dbReference>
<dbReference type="InterPro" id="IPR021858">
    <property type="entry name" value="Fun_TF"/>
</dbReference>
<organism evidence="4 5">
    <name type="scientific">Aspergillus turcosus</name>
    <dbReference type="NCBI Taxonomy" id="1245748"/>
    <lineage>
        <taxon>Eukaryota</taxon>
        <taxon>Fungi</taxon>
        <taxon>Dikarya</taxon>
        <taxon>Ascomycota</taxon>
        <taxon>Pezizomycotina</taxon>
        <taxon>Eurotiomycetes</taxon>
        <taxon>Eurotiomycetidae</taxon>
        <taxon>Eurotiales</taxon>
        <taxon>Aspergillaceae</taxon>
        <taxon>Aspergillus</taxon>
        <taxon>Aspergillus subgen. Fumigati</taxon>
    </lineage>
</organism>
<gene>
    <name evidence="4" type="ORF">CFD26_102754</name>
</gene>